<dbReference type="PANTHER" id="PTHR46193:SF10">
    <property type="entry name" value="6-PHOSPHOGLUCONATE PHOSPHATASE"/>
    <property type="match status" value="1"/>
</dbReference>
<gene>
    <name evidence="5" type="ORF">ATK23_0328</name>
</gene>
<proteinExistence type="inferred from homology"/>
<dbReference type="Gene3D" id="3.40.50.1000">
    <property type="entry name" value="HAD superfamily/HAD-like"/>
    <property type="match status" value="1"/>
</dbReference>
<evidence type="ECO:0000256" key="4">
    <source>
        <dbReference type="ARBA" id="ARBA00022842"/>
    </source>
</evidence>
<comment type="similarity">
    <text evidence="2">Belongs to the HAD-like hydrolase superfamily. CbbY/CbbZ/Gph/YieH family.</text>
</comment>
<dbReference type="EMBL" id="PGEY01000001">
    <property type="protein sequence ID" value="PJJ43154.1"/>
    <property type="molecule type" value="Genomic_DNA"/>
</dbReference>
<name>A0ABX4MUN1_9MICC</name>
<evidence type="ECO:0000256" key="3">
    <source>
        <dbReference type="ARBA" id="ARBA00022723"/>
    </source>
</evidence>
<comment type="cofactor">
    <cofactor evidence="1">
        <name>Mg(2+)</name>
        <dbReference type="ChEBI" id="CHEBI:18420"/>
    </cofactor>
</comment>
<keyword evidence="5" id="KW-0378">Hydrolase</keyword>
<dbReference type="Gene3D" id="1.10.150.240">
    <property type="entry name" value="Putative phosphatase, domain 2"/>
    <property type="match status" value="1"/>
</dbReference>
<accession>A0ABX4MUN1</accession>
<keyword evidence="3" id="KW-0479">Metal-binding</keyword>
<evidence type="ECO:0000256" key="2">
    <source>
        <dbReference type="ARBA" id="ARBA00006171"/>
    </source>
</evidence>
<sequence length="225" mass="23764">MLHPKFSAVLFDCDGVLVDSESITNSVLRQMLIELGWEISPEQCIEIFIGKALKDQWQPIFDQTGFRIDDQWISQFRARRDEALRSKLQPIPGALEAVKQISAIYGQNIACATGADRAKVEMQLALTGFAEYFADRVFSGMECPRSKPAPDVYLAAAASVGIGPGGALVIEDTATGVAAGIAAGATVYGYCNGGPTSTSPELLRAAGATVVFSSMDALPGLASGA</sequence>
<dbReference type="NCBIfam" id="TIGR01509">
    <property type="entry name" value="HAD-SF-IA-v3"/>
    <property type="match status" value="1"/>
</dbReference>
<dbReference type="PANTHER" id="PTHR46193">
    <property type="entry name" value="6-PHOSPHOGLUCONATE PHOSPHATASE"/>
    <property type="match status" value="1"/>
</dbReference>
<dbReference type="InterPro" id="IPR006439">
    <property type="entry name" value="HAD-SF_hydro_IA"/>
</dbReference>
<dbReference type="GO" id="GO:0016787">
    <property type="term" value="F:hydrolase activity"/>
    <property type="evidence" value="ECO:0007669"/>
    <property type="project" value="UniProtKB-KW"/>
</dbReference>
<protein>
    <submittedName>
        <fullName evidence="5">HAD superfamily hydrolase (TIGR01509 family)</fullName>
    </submittedName>
</protein>
<keyword evidence="6" id="KW-1185">Reference proteome</keyword>
<dbReference type="SFLD" id="SFLDS00003">
    <property type="entry name" value="Haloacid_Dehalogenase"/>
    <property type="match status" value="1"/>
</dbReference>
<dbReference type="SFLD" id="SFLDG01129">
    <property type="entry name" value="C1.5:_HAD__Beta-PGM__Phosphata"/>
    <property type="match status" value="1"/>
</dbReference>
<dbReference type="InterPro" id="IPR023214">
    <property type="entry name" value="HAD_sf"/>
</dbReference>
<organism evidence="5 6">
    <name type="scientific">Glutamicibacter mysorens</name>
    <dbReference type="NCBI Taxonomy" id="257984"/>
    <lineage>
        <taxon>Bacteria</taxon>
        <taxon>Bacillati</taxon>
        <taxon>Actinomycetota</taxon>
        <taxon>Actinomycetes</taxon>
        <taxon>Micrococcales</taxon>
        <taxon>Micrococcaceae</taxon>
        <taxon>Glutamicibacter</taxon>
    </lineage>
</organism>
<dbReference type="Pfam" id="PF00702">
    <property type="entry name" value="Hydrolase"/>
    <property type="match status" value="1"/>
</dbReference>
<evidence type="ECO:0000313" key="6">
    <source>
        <dbReference type="Proteomes" id="UP000229263"/>
    </source>
</evidence>
<keyword evidence="4" id="KW-0460">Magnesium</keyword>
<evidence type="ECO:0000256" key="1">
    <source>
        <dbReference type="ARBA" id="ARBA00001946"/>
    </source>
</evidence>
<dbReference type="SUPFAM" id="SSF56784">
    <property type="entry name" value="HAD-like"/>
    <property type="match status" value="1"/>
</dbReference>
<dbReference type="InterPro" id="IPR036412">
    <property type="entry name" value="HAD-like_sf"/>
</dbReference>
<dbReference type="Proteomes" id="UP000229263">
    <property type="component" value="Unassembled WGS sequence"/>
</dbReference>
<comment type="caution">
    <text evidence="5">The sequence shown here is derived from an EMBL/GenBank/DDBJ whole genome shotgun (WGS) entry which is preliminary data.</text>
</comment>
<dbReference type="InterPro" id="IPR023198">
    <property type="entry name" value="PGP-like_dom2"/>
</dbReference>
<reference evidence="5 6" key="1">
    <citation type="submission" date="2017-11" db="EMBL/GenBank/DDBJ databases">
        <title>Sequencing the genomes of 1000 actinobacteria strains.</title>
        <authorList>
            <person name="Klenk H.-P."/>
        </authorList>
    </citation>
    <scope>NUCLEOTIDE SEQUENCE [LARGE SCALE GENOMIC DNA]</scope>
    <source>
        <strain evidence="5 6">DSM 12798</strain>
    </source>
</reference>
<dbReference type="InterPro" id="IPR051600">
    <property type="entry name" value="Beta-PGM-like"/>
</dbReference>
<evidence type="ECO:0000313" key="5">
    <source>
        <dbReference type="EMBL" id="PJJ43154.1"/>
    </source>
</evidence>